<dbReference type="GO" id="GO:0005886">
    <property type="term" value="C:plasma membrane"/>
    <property type="evidence" value="ECO:0007669"/>
    <property type="project" value="TreeGrafter"/>
</dbReference>
<evidence type="ECO:0000313" key="1">
    <source>
        <dbReference type="Proteomes" id="UP000050741"/>
    </source>
</evidence>
<dbReference type="PANTHER" id="PTHR21439">
    <property type="entry name" value="OXIDORED-NITRO DOMAIN-CONTAINING PROTEIN"/>
    <property type="match status" value="1"/>
</dbReference>
<dbReference type="PANTHER" id="PTHR21439:SF0">
    <property type="entry name" value="PROTEIN OSCP1"/>
    <property type="match status" value="1"/>
</dbReference>
<sequence>MLSKSFLDELFEPREMYTKSGLRQHFEQIAHSSVMRLNDASLIKLFDLMIMAVKYQFLLCKEPSELVLVTMNHLDGMKAIFKDHPTIIERIDHASTLLMDHFGDTPLWQMAVIRSELLNFLSGTCVKASPLLRAQRQLDGRE</sequence>
<proteinExistence type="predicted"/>
<reference evidence="1" key="1">
    <citation type="submission" date="2014-05" db="EMBL/GenBank/DDBJ databases">
        <title>The genome and life-stage specific transcriptomes of Globodera pallida elucidate key aspects of plant parasitism by a cyst nematode.</title>
        <authorList>
            <person name="Cotton J.A."/>
            <person name="Lilley C.J."/>
            <person name="Jones L.M."/>
            <person name="Kikuchi T."/>
            <person name="Reid A.J."/>
            <person name="Thorpe P."/>
            <person name="Tsai I.J."/>
            <person name="Beasley H."/>
            <person name="Blok V."/>
            <person name="Cock P.J.A."/>
            <person name="Van den Akker S.E."/>
            <person name="Holroyd N."/>
            <person name="Hunt M."/>
            <person name="Mantelin S."/>
            <person name="Naghra H."/>
            <person name="Pain A."/>
            <person name="Palomares-Rius J.E."/>
            <person name="Zarowiecki M."/>
            <person name="Berriman M."/>
            <person name="Jones J.T."/>
            <person name="Urwin P.E."/>
        </authorList>
    </citation>
    <scope>NUCLEOTIDE SEQUENCE [LARGE SCALE GENOMIC DNA]</scope>
    <source>
        <strain evidence="1">Lindley</strain>
    </source>
</reference>
<dbReference type="Proteomes" id="UP000050741">
    <property type="component" value="Unassembled WGS sequence"/>
</dbReference>
<protein>
    <submittedName>
        <fullName evidence="2">NR LBD domain-containing protein</fullName>
    </submittedName>
</protein>
<accession>A0A183BTG9</accession>
<reference evidence="2" key="2">
    <citation type="submission" date="2016-06" db="UniProtKB">
        <authorList>
            <consortium name="WormBaseParasite"/>
        </authorList>
    </citation>
    <scope>IDENTIFICATION</scope>
</reference>
<evidence type="ECO:0000313" key="2">
    <source>
        <dbReference type="WBParaSite" id="GPLIN_000390500"/>
    </source>
</evidence>
<dbReference type="InterPro" id="IPR019332">
    <property type="entry name" value="OSCP1"/>
</dbReference>
<dbReference type="WBParaSite" id="GPLIN_000390500">
    <property type="protein sequence ID" value="GPLIN_000390500"/>
    <property type="gene ID" value="GPLIN_000390500"/>
</dbReference>
<name>A0A183BTG9_GLOPA</name>
<dbReference type="GO" id="GO:0005737">
    <property type="term" value="C:cytoplasm"/>
    <property type="evidence" value="ECO:0007669"/>
    <property type="project" value="TreeGrafter"/>
</dbReference>
<dbReference type="Pfam" id="PF10188">
    <property type="entry name" value="Oscp1"/>
    <property type="match status" value="1"/>
</dbReference>
<organism evidence="1 2">
    <name type="scientific">Globodera pallida</name>
    <name type="common">Potato cyst nematode worm</name>
    <name type="synonym">Heterodera pallida</name>
    <dbReference type="NCBI Taxonomy" id="36090"/>
    <lineage>
        <taxon>Eukaryota</taxon>
        <taxon>Metazoa</taxon>
        <taxon>Ecdysozoa</taxon>
        <taxon>Nematoda</taxon>
        <taxon>Chromadorea</taxon>
        <taxon>Rhabditida</taxon>
        <taxon>Tylenchina</taxon>
        <taxon>Tylenchomorpha</taxon>
        <taxon>Tylenchoidea</taxon>
        <taxon>Heteroderidae</taxon>
        <taxon>Heteroderinae</taxon>
        <taxon>Globodera</taxon>
    </lineage>
</organism>
<dbReference type="AlphaFoldDB" id="A0A183BTG9"/>
<keyword evidence="1" id="KW-1185">Reference proteome</keyword>